<dbReference type="Gene3D" id="3.90.1170.40">
    <property type="entry name" value="Molybdopterin biosynthesis MoaE subunit"/>
    <property type="match status" value="1"/>
</dbReference>
<dbReference type="SUPFAM" id="SSF54690">
    <property type="entry name" value="Molybdopterin synthase subunit MoaE"/>
    <property type="match status" value="1"/>
</dbReference>
<evidence type="ECO:0000313" key="11">
    <source>
        <dbReference type="EMBL" id="BAT70890.1"/>
    </source>
</evidence>
<name>A0A0S3QRB8_THET7</name>
<protein>
    <recommendedName>
        <fullName evidence="4">Molybdopterin synthase catalytic subunit</fullName>
        <ecNumber evidence="3">2.8.1.12</ecNumber>
    </recommendedName>
    <alternativeName>
        <fullName evidence="8">MPT synthase subunit 2</fullName>
    </alternativeName>
    <alternativeName>
        <fullName evidence="6">Molybdenum cofactor biosynthesis protein E</fullName>
    </alternativeName>
    <alternativeName>
        <fullName evidence="7">Molybdopterin-converting factor large subunit</fullName>
    </alternativeName>
    <alternativeName>
        <fullName evidence="9">Molybdopterin-converting factor subunit 2</fullName>
    </alternativeName>
</protein>
<dbReference type="Pfam" id="PF02391">
    <property type="entry name" value="MoaE"/>
    <property type="match status" value="1"/>
</dbReference>
<dbReference type="GO" id="GO:0030366">
    <property type="term" value="F:molybdopterin synthase activity"/>
    <property type="evidence" value="ECO:0007669"/>
    <property type="project" value="UniProtKB-EC"/>
</dbReference>
<evidence type="ECO:0000256" key="5">
    <source>
        <dbReference type="ARBA" id="ARBA00026066"/>
    </source>
</evidence>
<reference evidence="12" key="1">
    <citation type="journal article" date="2018" name="Science">
        <title>A primordial and reversible TCA cycle in a facultatively chemolithoautotrophic thermophile.</title>
        <authorList>
            <person name="Nunoura T."/>
            <person name="Chikaraishi Y."/>
            <person name="Izaki R."/>
            <person name="Suwa T."/>
            <person name="Sato T."/>
            <person name="Harada T."/>
            <person name="Mori K."/>
            <person name="Kato Y."/>
            <person name="Miyazaki M."/>
            <person name="Shimamura S."/>
            <person name="Yanagawa K."/>
            <person name="Shuto A."/>
            <person name="Ohkouchi N."/>
            <person name="Fujita N."/>
            <person name="Takaki Y."/>
            <person name="Atomi H."/>
            <person name="Takai K."/>
        </authorList>
    </citation>
    <scope>NUCLEOTIDE SEQUENCE [LARGE SCALE GENOMIC DNA]</scope>
    <source>
        <strain evidence="12">DSM 17441 / JCM 13301 / NBRC 103674 / ABI70S6</strain>
    </source>
</reference>
<evidence type="ECO:0000256" key="4">
    <source>
        <dbReference type="ARBA" id="ARBA00013858"/>
    </source>
</evidence>
<evidence type="ECO:0000256" key="9">
    <source>
        <dbReference type="ARBA" id="ARBA00032474"/>
    </source>
</evidence>
<dbReference type="EMBL" id="AP013035">
    <property type="protein sequence ID" value="BAT70890.1"/>
    <property type="molecule type" value="Genomic_DNA"/>
</dbReference>
<comment type="pathway">
    <text evidence="1">Cofactor biosynthesis; molybdopterin biosynthesis.</text>
</comment>
<evidence type="ECO:0000256" key="3">
    <source>
        <dbReference type="ARBA" id="ARBA00011950"/>
    </source>
</evidence>
<dbReference type="InterPro" id="IPR036563">
    <property type="entry name" value="MoaE_sf"/>
</dbReference>
<evidence type="ECO:0000256" key="1">
    <source>
        <dbReference type="ARBA" id="ARBA00005046"/>
    </source>
</evidence>
<dbReference type="InterPro" id="IPR003448">
    <property type="entry name" value="Mopterin_biosynth_MoaE"/>
</dbReference>
<evidence type="ECO:0000313" key="12">
    <source>
        <dbReference type="Proteomes" id="UP000063234"/>
    </source>
</evidence>
<evidence type="ECO:0000256" key="7">
    <source>
        <dbReference type="ARBA" id="ARBA00030407"/>
    </source>
</evidence>
<dbReference type="AlphaFoldDB" id="A0A0S3QRB8"/>
<dbReference type="EC" id="2.8.1.12" evidence="3"/>
<gene>
    <name evidence="11" type="primary">moaE</name>
    <name evidence="11" type="ORF">TST_0080</name>
</gene>
<comment type="similarity">
    <text evidence="2">Belongs to the MoaE family.</text>
</comment>
<accession>A0A0S3QRB8</accession>
<dbReference type="GO" id="GO:0006777">
    <property type="term" value="P:Mo-molybdopterin cofactor biosynthetic process"/>
    <property type="evidence" value="ECO:0007669"/>
    <property type="project" value="InterPro"/>
</dbReference>
<keyword evidence="12" id="KW-1185">Reference proteome</keyword>
<evidence type="ECO:0000256" key="10">
    <source>
        <dbReference type="ARBA" id="ARBA00049878"/>
    </source>
</evidence>
<dbReference type="Proteomes" id="UP000063234">
    <property type="component" value="Chromosome"/>
</dbReference>
<comment type="catalytic activity">
    <reaction evidence="10">
        <text>2 [molybdopterin-synthase sulfur-carrier protein]-C-terminal-Gly-aminoethanethioate + cyclic pyranopterin phosphate + H2O = molybdopterin + 2 [molybdopterin-synthase sulfur-carrier protein]-C-terminal Gly-Gly + 2 H(+)</text>
        <dbReference type="Rhea" id="RHEA:26333"/>
        <dbReference type="Rhea" id="RHEA-COMP:12202"/>
        <dbReference type="Rhea" id="RHEA-COMP:19907"/>
        <dbReference type="ChEBI" id="CHEBI:15377"/>
        <dbReference type="ChEBI" id="CHEBI:15378"/>
        <dbReference type="ChEBI" id="CHEBI:58698"/>
        <dbReference type="ChEBI" id="CHEBI:59648"/>
        <dbReference type="ChEBI" id="CHEBI:90778"/>
        <dbReference type="ChEBI" id="CHEBI:232372"/>
        <dbReference type="EC" id="2.8.1.12"/>
    </reaction>
</comment>
<sequence length="118" mass="13313">MITSVDRLIQEVTHSSDLDNLGMILIHKGIVRGKSRSGESIKALEVRCDPEKIEELEQQFSTHPGIEFVKVIVNTGKLQVGDEIMSIVVAGRFREDVIPTFQKLLELVKQNIEEKEIT</sequence>
<dbReference type="STRING" id="1298851.TST_0080"/>
<organism evidence="11 12">
    <name type="scientific">Thermosulfidibacter takaii (strain DSM 17441 / JCM 13301 / NBRC 103674 / ABI70S6)</name>
    <dbReference type="NCBI Taxonomy" id="1298851"/>
    <lineage>
        <taxon>Bacteria</taxon>
        <taxon>Pseudomonadati</taxon>
        <taxon>Thermosulfidibacterota</taxon>
        <taxon>Thermosulfidibacteria</taxon>
        <taxon>Thermosulfidibacterales</taxon>
        <taxon>Thermosulfidibacteraceae</taxon>
    </lineage>
</organism>
<dbReference type="KEGG" id="ttk:TST_0080"/>
<proteinExistence type="inferred from homology"/>
<comment type="subunit">
    <text evidence="5">Heterotetramer of 2 MoaD subunits and 2 MoaE subunits. Also stable as homodimer. The enzyme changes between these two forms during catalysis.</text>
</comment>
<evidence type="ECO:0000256" key="2">
    <source>
        <dbReference type="ARBA" id="ARBA00005426"/>
    </source>
</evidence>
<evidence type="ECO:0000256" key="6">
    <source>
        <dbReference type="ARBA" id="ARBA00029745"/>
    </source>
</evidence>
<evidence type="ECO:0000256" key="8">
    <source>
        <dbReference type="ARBA" id="ARBA00030781"/>
    </source>
</evidence>